<gene>
    <name evidence="6" type="ORF">R3P38DRAFT_1457260</name>
</gene>
<dbReference type="Pfam" id="PF01753">
    <property type="entry name" value="zf-MYND"/>
    <property type="match status" value="1"/>
</dbReference>
<accession>A0AAW0AMB6</accession>
<name>A0AAW0AMB6_9AGAR</name>
<keyword evidence="7" id="KW-1185">Reference proteome</keyword>
<protein>
    <recommendedName>
        <fullName evidence="5">MYND-type domain-containing protein</fullName>
    </recommendedName>
</protein>
<evidence type="ECO:0000259" key="5">
    <source>
        <dbReference type="PROSITE" id="PS50865"/>
    </source>
</evidence>
<dbReference type="GO" id="GO:0008270">
    <property type="term" value="F:zinc ion binding"/>
    <property type="evidence" value="ECO:0007669"/>
    <property type="project" value="UniProtKB-KW"/>
</dbReference>
<evidence type="ECO:0000256" key="3">
    <source>
        <dbReference type="ARBA" id="ARBA00022833"/>
    </source>
</evidence>
<feature type="domain" description="MYND-type" evidence="5">
    <location>
        <begin position="439"/>
        <end position="479"/>
    </location>
</feature>
<dbReference type="Proteomes" id="UP001362999">
    <property type="component" value="Unassembled WGS sequence"/>
</dbReference>
<dbReference type="EMBL" id="JAWWNJ010000058">
    <property type="protein sequence ID" value="KAK7014049.1"/>
    <property type="molecule type" value="Genomic_DNA"/>
</dbReference>
<dbReference type="Gene3D" id="6.10.140.2220">
    <property type="match status" value="1"/>
</dbReference>
<keyword evidence="2 4" id="KW-0863">Zinc-finger</keyword>
<organism evidence="6 7">
    <name type="scientific">Favolaschia claudopus</name>
    <dbReference type="NCBI Taxonomy" id="2862362"/>
    <lineage>
        <taxon>Eukaryota</taxon>
        <taxon>Fungi</taxon>
        <taxon>Dikarya</taxon>
        <taxon>Basidiomycota</taxon>
        <taxon>Agaricomycotina</taxon>
        <taxon>Agaricomycetes</taxon>
        <taxon>Agaricomycetidae</taxon>
        <taxon>Agaricales</taxon>
        <taxon>Marasmiineae</taxon>
        <taxon>Mycenaceae</taxon>
        <taxon>Favolaschia</taxon>
    </lineage>
</organism>
<evidence type="ECO:0000256" key="4">
    <source>
        <dbReference type="PROSITE-ProRule" id="PRU00134"/>
    </source>
</evidence>
<keyword evidence="3" id="KW-0862">Zinc</keyword>
<evidence type="ECO:0000313" key="7">
    <source>
        <dbReference type="Proteomes" id="UP001362999"/>
    </source>
</evidence>
<dbReference type="InterPro" id="IPR002893">
    <property type="entry name" value="Znf_MYND"/>
</dbReference>
<dbReference type="PROSITE" id="PS50865">
    <property type="entry name" value="ZF_MYND_2"/>
    <property type="match status" value="1"/>
</dbReference>
<proteinExistence type="predicted"/>
<sequence>MSSYLPNCSQLCELPSSLQRVAKTACDPSSPPEIVAIALQILFNAFDQRRDRGENLVPLFFPLIHSILDSARLPLELDATTTSKSTSSTLCAYRALELLSLCNIKQLVKTASTVWPLAWAWIQLMDNHDFFPGAQEFARYPLLELVDNLTGNYAVAEMIFATPDTGLFLAHAWAEMVSCAKQHRLTGVIAPDLSSEIPHLSSVTSVLSAARYFPSQQEEIVAGVGGMENMALLIKAYIPLICDQIKIEDAEMLPDLVEILAPSLMFVVQFGLDDNRLWDNLARVGYAKVVTKSVATVAQCAIKHRFSLDPVIFPFTRHLVHVSRLRPAQALYGGLLTALRLLVSHYDPSEKNVALDITLILNNVMQSMLHYSPLLAVAKTLQMALGVESAHKKRFARLPRLLQNEWGGFVGFARERLQILEKFRSAAVSTKRSCDNIECRVLNAIKTGLRRCAACKLAFYCSKQCQTVSWQKYNHRTVCAGICPDSTKEQRDVRFHHFAILHDYQAQKADLLLQKLAHITQNGNIDYCVTLEYRAGRCTANVEPISRYQNTIERHPAVNWSCVDRKEMHIVRVFNGWEEEAVQFALVLRSNTSIVFDQLARLARSIPPGRNLIKVLTSCPSIIQQVHELAGVPVVETYEGDANL</sequence>
<comment type="caution">
    <text evidence="6">The sequence shown here is derived from an EMBL/GenBank/DDBJ whole genome shotgun (WGS) entry which is preliminary data.</text>
</comment>
<keyword evidence="1" id="KW-0479">Metal-binding</keyword>
<evidence type="ECO:0000256" key="1">
    <source>
        <dbReference type="ARBA" id="ARBA00022723"/>
    </source>
</evidence>
<dbReference type="SUPFAM" id="SSF144232">
    <property type="entry name" value="HIT/MYND zinc finger-like"/>
    <property type="match status" value="1"/>
</dbReference>
<evidence type="ECO:0000256" key="2">
    <source>
        <dbReference type="ARBA" id="ARBA00022771"/>
    </source>
</evidence>
<reference evidence="6 7" key="1">
    <citation type="journal article" date="2024" name="J Genomics">
        <title>Draft genome sequencing and assembly of Favolaschia claudopus CIRM-BRFM 2984 isolated from oak limbs.</title>
        <authorList>
            <person name="Navarro D."/>
            <person name="Drula E."/>
            <person name="Chaduli D."/>
            <person name="Cazenave R."/>
            <person name="Ahrendt S."/>
            <person name="Wang J."/>
            <person name="Lipzen A."/>
            <person name="Daum C."/>
            <person name="Barry K."/>
            <person name="Grigoriev I.V."/>
            <person name="Favel A."/>
            <person name="Rosso M.N."/>
            <person name="Martin F."/>
        </authorList>
    </citation>
    <scope>NUCLEOTIDE SEQUENCE [LARGE SCALE GENOMIC DNA]</scope>
    <source>
        <strain evidence="6 7">CIRM-BRFM 2984</strain>
    </source>
</reference>
<dbReference type="AlphaFoldDB" id="A0AAW0AMB6"/>
<evidence type="ECO:0000313" key="6">
    <source>
        <dbReference type="EMBL" id="KAK7014049.1"/>
    </source>
</evidence>